<dbReference type="InterPro" id="IPR050319">
    <property type="entry name" value="ABC_transp_ATP-bind"/>
</dbReference>
<keyword evidence="2" id="KW-0813">Transport</keyword>
<keyword evidence="4 6" id="KW-0067">ATP-binding</keyword>
<feature type="domain" description="ABC transporter" evidence="5">
    <location>
        <begin position="17"/>
        <end position="267"/>
    </location>
</feature>
<dbReference type="CDD" id="cd03257">
    <property type="entry name" value="ABC_NikE_OppD_transporters"/>
    <property type="match status" value="2"/>
</dbReference>
<evidence type="ECO:0000256" key="1">
    <source>
        <dbReference type="ARBA" id="ARBA00005417"/>
    </source>
</evidence>
<keyword evidence="7" id="KW-1185">Reference proteome</keyword>
<sequence>MTSSDTQFNAQGTPPGVAVSGLRVVAGERTLVAPVDFTVAPGELLAVIGESGSGKSMTARALTGLLPRGVHATGDARIDDHAYDLASARDADWAAVRGRRAVLLLQDPFTSLSPVLRCGAQIADTIEARAAATGQRIGTSVVREEVLRRLAEVRLPERVARQYPGELSGGMRQRVAIAAALAAEPRLLIADEPTTALDASTQGEVLDLLRELQLAHRMSLILISHDLGVIEGRADRVLVMRQGEVVERGVTAEVLRAPEHPYTRQLIAANLSVTDELREPEARPEPLLEAEHLSKRFGATTALADATVSVAAGEVLAIVGESGSGKTTLARAIAGLERPDTGEVRLAGRTLPAGRRGRTPGEIQVVFQDPYSTLNPVFTIRESLDEALRAGGQRGRSVDELLRLVELDPALADRRPAQLSGGQRQRVAIARALAPNPQVLICDESVSALDVSVQAQILALLARLRDELQLAMLFITHDLGVVARIADRITVLRLGEIVEHGNTAAVLRDPQHPYTQVLVAAAERDSIAHERDTSLPREERA</sequence>
<dbReference type="SUPFAM" id="SSF52540">
    <property type="entry name" value="P-loop containing nucleoside triphosphate hydrolases"/>
    <property type="match status" value="2"/>
</dbReference>
<dbReference type="InterPro" id="IPR013563">
    <property type="entry name" value="Oligopep_ABC_C"/>
</dbReference>
<dbReference type="InterPro" id="IPR027417">
    <property type="entry name" value="P-loop_NTPase"/>
</dbReference>
<reference evidence="6 7" key="1">
    <citation type="submission" date="2018-09" db="EMBL/GenBank/DDBJ databases">
        <title>Comparative genomics of Leucobacter spp.</title>
        <authorList>
            <person name="Reis A.C."/>
            <person name="Kolvenbach B.A."/>
            <person name="Corvini P.F.X."/>
            <person name="Nunes O.C."/>
        </authorList>
    </citation>
    <scope>NUCLEOTIDE SEQUENCE [LARGE SCALE GENOMIC DNA]</scope>
    <source>
        <strain evidence="6 7">TAN 31504</strain>
    </source>
</reference>
<dbReference type="Proteomes" id="UP001645859">
    <property type="component" value="Unassembled WGS sequence"/>
</dbReference>
<keyword evidence="3" id="KW-0547">Nucleotide-binding</keyword>
<evidence type="ECO:0000256" key="3">
    <source>
        <dbReference type="ARBA" id="ARBA00022741"/>
    </source>
</evidence>
<dbReference type="PROSITE" id="PS00211">
    <property type="entry name" value="ABC_TRANSPORTER_1"/>
    <property type="match status" value="2"/>
</dbReference>
<dbReference type="Pfam" id="PF00005">
    <property type="entry name" value="ABC_tran"/>
    <property type="match status" value="2"/>
</dbReference>
<dbReference type="InterPro" id="IPR003439">
    <property type="entry name" value="ABC_transporter-like_ATP-bd"/>
</dbReference>
<dbReference type="PANTHER" id="PTHR43776">
    <property type="entry name" value="TRANSPORT ATP-BINDING PROTEIN"/>
    <property type="match status" value="1"/>
</dbReference>
<proteinExistence type="inferred from homology"/>
<gene>
    <name evidence="6" type="ORF">D3230_07100</name>
</gene>
<evidence type="ECO:0000259" key="5">
    <source>
        <dbReference type="PROSITE" id="PS50893"/>
    </source>
</evidence>
<accession>A0ABS1SHV5</accession>
<dbReference type="SMART" id="SM00382">
    <property type="entry name" value="AAA"/>
    <property type="match status" value="2"/>
</dbReference>
<dbReference type="GO" id="GO:0005524">
    <property type="term" value="F:ATP binding"/>
    <property type="evidence" value="ECO:0007669"/>
    <property type="project" value="UniProtKB-KW"/>
</dbReference>
<evidence type="ECO:0000313" key="6">
    <source>
        <dbReference type="EMBL" id="MBL3679064.1"/>
    </source>
</evidence>
<dbReference type="PROSITE" id="PS50893">
    <property type="entry name" value="ABC_TRANSPORTER_2"/>
    <property type="match status" value="2"/>
</dbReference>
<comment type="similarity">
    <text evidence="1">Belongs to the ABC transporter superfamily.</text>
</comment>
<name>A0ABS1SHV5_9MICO</name>
<evidence type="ECO:0000256" key="4">
    <source>
        <dbReference type="ARBA" id="ARBA00022840"/>
    </source>
</evidence>
<evidence type="ECO:0000256" key="2">
    <source>
        <dbReference type="ARBA" id="ARBA00022448"/>
    </source>
</evidence>
<dbReference type="InterPro" id="IPR017871">
    <property type="entry name" value="ABC_transporter-like_CS"/>
</dbReference>
<protein>
    <submittedName>
        <fullName evidence="6">ABC transporter ATP-binding protein</fullName>
    </submittedName>
</protein>
<evidence type="ECO:0000313" key="7">
    <source>
        <dbReference type="Proteomes" id="UP001645859"/>
    </source>
</evidence>
<dbReference type="Gene3D" id="3.40.50.300">
    <property type="entry name" value="P-loop containing nucleotide triphosphate hydrolases"/>
    <property type="match status" value="2"/>
</dbReference>
<dbReference type="PANTHER" id="PTHR43776:SF7">
    <property type="entry name" value="D,D-DIPEPTIDE TRANSPORT ATP-BINDING PROTEIN DDPF-RELATED"/>
    <property type="match status" value="1"/>
</dbReference>
<comment type="caution">
    <text evidence="6">The sequence shown here is derived from an EMBL/GenBank/DDBJ whole genome shotgun (WGS) entry which is preliminary data.</text>
</comment>
<organism evidence="6 7">
    <name type="scientific">Leucobacter chromiireducens subsp. solipictus</name>
    <dbReference type="NCBI Taxonomy" id="398235"/>
    <lineage>
        <taxon>Bacteria</taxon>
        <taxon>Bacillati</taxon>
        <taxon>Actinomycetota</taxon>
        <taxon>Actinomycetes</taxon>
        <taxon>Micrococcales</taxon>
        <taxon>Microbacteriaceae</taxon>
        <taxon>Leucobacter</taxon>
    </lineage>
</organism>
<dbReference type="EMBL" id="QYAC01000003">
    <property type="protein sequence ID" value="MBL3679064.1"/>
    <property type="molecule type" value="Genomic_DNA"/>
</dbReference>
<feature type="domain" description="ABC transporter" evidence="5">
    <location>
        <begin position="288"/>
        <end position="519"/>
    </location>
</feature>
<dbReference type="InterPro" id="IPR003593">
    <property type="entry name" value="AAA+_ATPase"/>
</dbReference>
<dbReference type="Pfam" id="PF08352">
    <property type="entry name" value="oligo_HPY"/>
    <property type="match status" value="2"/>
</dbReference>